<evidence type="ECO:0000256" key="6">
    <source>
        <dbReference type="ARBA" id="ARBA00022989"/>
    </source>
</evidence>
<keyword evidence="3" id="KW-1003">Cell membrane</keyword>
<dbReference type="Pfam" id="PF04143">
    <property type="entry name" value="Sulf_transp"/>
    <property type="match status" value="1"/>
</dbReference>
<feature type="transmembrane region" description="Helical" evidence="9">
    <location>
        <begin position="118"/>
        <end position="136"/>
    </location>
</feature>
<dbReference type="PANTHER" id="PTHR30574">
    <property type="entry name" value="INNER MEMBRANE PROTEIN YEDE"/>
    <property type="match status" value="1"/>
</dbReference>
<dbReference type="OrthoDB" id="9814020at2"/>
<dbReference type="HOGENOM" id="CLU_041737_1_1_6"/>
<dbReference type="PANTHER" id="PTHR30574:SF1">
    <property type="entry name" value="SULPHUR TRANSPORT DOMAIN-CONTAINING PROTEIN"/>
    <property type="match status" value="1"/>
</dbReference>
<evidence type="ECO:0000256" key="1">
    <source>
        <dbReference type="ARBA" id="ARBA00004429"/>
    </source>
</evidence>
<evidence type="ECO:0000256" key="7">
    <source>
        <dbReference type="ARBA" id="ARBA00023136"/>
    </source>
</evidence>
<dbReference type="Proteomes" id="UP000009102">
    <property type="component" value="Chromosome"/>
</dbReference>
<evidence type="ECO:0000256" key="3">
    <source>
        <dbReference type="ARBA" id="ARBA00022475"/>
    </source>
</evidence>
<name>D0L0H7_HALNC</name>
<dbReference type="GO" id="GO:0005886">
    <property type="term" value="C:plasma membrane"/>
    <property type="evidence" value="ECO:0007669"/>
    <property type="project" value="UniProtKB-SubCell"/>
</dbReference>
<evidence type="ECO:0000313" key="10">
    <source>
        <dbReference type="EMBL" id="ACX96200.1"/>
    </source>
</evidence>
<reference evidence="10 11" key="1">
    <citation type="submission" date="2009-10" db="EMBL/GenBank/DDBJ databases">
        <title>Complete sequence of Halothiobacillus neapolitanus c2.</title>
        <authorList>
            <consortium name="US DOE Joint Genome Institute"/>
            <person name="Lucas S."/>
            <person name="Copeland A."/>
            <person name="Lapidus A."/>
            <person name="Glavina del Rio T."/>
            <person name="Tice H."/>
            <person name="Bruce D."/>
            <person name="Goodwin L."/>
            <person name="Pitluck S."/>
            <person name="Davenport K."/>
            <person name="Brettin T."/>
            <person name="Detter J.C."/>
            <person name="Han C."/>
            <person name="Tapia R."/>
            <person name="Larimer F."/>
            <person name="Land M."/>
            <person name="Hauser L."/>
            <person name="Kyrpides N."/>
            <person name="Mikhailova N."/>
            <person name="Kerfeld C."/>
            <person name="Cannon G."/>
            <person name="Heinhort S."/>
        </authorList>
    </citation>
    <scope>NUCLEOTIDE SEQUENCE [LARGE SCALE GENOMIC DNA]</scope>
    <source>
        <strain evidence="11">ATCC 23641 / c2</strain>
    </source>
</reference>
<proteinExistence type="inferred from homology"/>
<evidence type="ECO:0000256" key="9">
    <source>
        <dbReference type="SAM" id="Phobius"/>
    </source>
</evidence>
<evidence type="ECO:0000256" key="5">
    <source>
        <dbReference type="ARBA" id="ARBA00022692"/>
    </source>
</evidence>
<keyword evidence="6 9" id="KW-1133">Transmembrane helix</keyword>
<accession>D0L0H7</accession>
<keyword evidence="7 9" id="KW-0472">Membrane</keyword>
<feature type="transmembrane region" description="Helical" evidence="9">
    <location>
        <begin position="77"/>
        <end position="98"/>
    </location>
</feature>
<evidence type="ECO:0000256" key="2">
    <source>
        <dbReference type="ARBA" id="ARBA00022448"/>
    </source>
</evidence>
<keyword evidence="4" id="KW-0997">Cell inner membrane</keyword>
<evidence type="ECO:0000256" key="8">
    <source>
        <dbReference type="ARBA" id="ARBA00035655"/>
    </source>
</evidence>
<dbReference type="eggNOG" id="COG2391">
    <property type="taxonomic scope" value="Bacteria"/>
</dbReference>
<keyword evidence="5 9" id="KW-0812">Transmembrane</keyword>
<dbReference type="RefSeq" id="WP_012824234.1">
    <property type="nucleotide sequence ID" value="NC_013422.1"/>
</dbReference>
<feature type="transmembrane region" description="Helical" evidence="9">
    <location>
        <begin position="148"/>
        <end position="173"/>
    </location>
</feature>
<evidence type="ECO:0000313" key="11">
    <source>
        <dbReference type="Proteomes" id="UP000009102"/>
    </source>
</evidence>
<comment type="subcellular location">
    <subcellularLocation>
        <location evidence="1">Cell inner membrane</location>
        <topology evidence="1">Multi-pass membrane protein</topology>
    </subcellularLocation>
</comment>
<evidence type="ECO:0000256" key="4">
    <source>
        <dbReference type="ARBA" id="ARBA00022519"/>
    </source>
</evidence>
<keyword evidence="2" id="KW-0813">Transport</keyword>
<sequence>MTLSNFSWLTDSPIFSTTLWPAWVAGGAIGILAFAQRWMTDQPLGCSAAFGNACARMGSRLPLFQGPAHSTVTDWKLWFLVGIFLGGLLASLSTGSWAEPSHFGSLYTALMPHSDAGRVLWWLFGGVLIGMGSRLAGGCTSGHTINGVAMGSPASIVASIFFFAAAVGTAQIAQHLLNAIGG</sequence>
<dbReference type="InterPro" id="IPR007272">
    <property type="entry name" value="Sulf_transp_TsuA/YedE"/>
</dbReference>
<gene>
    <name evidence="10" type="ordered locus">Hneap_1366</name>
</gene>
<organism evidence="10 11">
    <name type="scientific">Halothiobacillus neapolitanus (strain ATCC 23641 / DSM 15147 / CIP 104769 / NCIMB 8539 / c2)</name>
    <name type="common">Thiobacillus neapolitanus</name>
    <dbReference type="NCBI Taxonomy" id="555778"/>
    <lineage>
        <taxon>Bacteria</taxon>
        <taxon>Pseudomonadati</taxon>
        <taxon>Pseudomonadota</taxon>
        <taxon>Gammaproteobacteria</taxon>
        <taxon>Chromatiales</taxon>
        <taxon>Halothiobacillaceae</taxon>
        <taxon>Halothiobacillus</taxon>
    </lineage>
</organism>
<feature type="transmembrane region" description="Helical" evidence="9">
    <location>
        <begin position="12"/>
        <end position="35"/>
    </location>
</feature>
<protein>
    <submittedName>
        <fullName evidence="10">Uncharacterized protein</fullName>
    </submittedName>
</protein>
<dbReference type="AlphaFoldDB" id="D0L0H7"/>
<dbReference type="EMBL" id="CP001801">
    <property type="protein sequence ID" value="ACX96200.1"/>
    <property type="molecule type" value="Genomic_DNA"/>
</dbReference>
<comment type="similarity">
    <text evidence="8">Belongs to the TsuA/YedE (TC 9.B.102) family.</text>
</comment>
<keyword evidence="11" id="KW-1185">Reference proteome</keyword>
<dbReference type="KEGG" id="hna:Hneap_1366"/>
<dbReference type="STRING" id="555778.Hneap_1366"/>